<gene>
    <name evidence="1" type="ORF">FHW37_1217</name>
</gene>
<accession>A0A561PZ03</accession>
<evidence type="ECO:0000313" key="1">
    <source>
        <dbReference type="EMBL" id="TWF43337.1"/>
    </source>
</evidence>
<protein>
    <recommendedName>
        <fullName evidence="3">ABC transporter family protein</fullName>
    </recommendedName>
</protein>
<dbReference type="SUPFAM" id="SSF52540">
    <property type="entry name" value="P-loop containing nucleoside triphosphate hydrolases"/>
    <property type="match status" value="1"/>
</dbReference>
<dbReference type="EMBL" id="VIWP01000021">
    <property type="protein sequence ID" value="TWF43337.1"/>
    <property type="molecule type" value="Genomic_DNA"/>
</dbReference>
<sequence>MLDEPTNHLDLPTIEWLEDELRRTKSALVIISHDRRFLEKVSNATVWLDRGTSRRLDRGFGSFEAWRDEVLEAEEIEQHKLGKAIEREEHWMRYGVTARRKRNMRRVGERSARRNRS</sequence>
<dbReference type="PANTHER" id="PTHR42855">
    <property type="entry name" value="ABC TRANSPORTER ATP-BINDING SUBUNIT"/>
    <property type="match status" value="1"/>
</dbReference>
<name>A0A561PZ03_9HYPH</name>
<proteinExistence type="predicted"/>
<dbReference type="InterPro" id="IPR051309">
    <property type="entry name" value="ABCF_ATPase"/>
</dbReference>
<dbReference type="PANTHER" id="PTHR42855:SF1">
    <property type="entry name" value="ABC TRANSPORTER DOMAIN-CONTAINING PROTEIN"/>
    <property type="match status" value="1"/>
</dbReference>
<dbReference type="InterPro" id="IPR027417">
    <property type="entry name" value="P-loop_NTPase"/>
</dbReference>
<evidence type="ECO:0008006" key="3">
    <source>
        <dbReference type="Google" id="ProtNLM"/>
    </source>
</evidence>
<organism evidence="1 2">
    <name type="scientific">Neorhizobium alkalisoli</name>
    <dbReference type="NCBI Taxonomy" id="528178"/>
    <lineage>
        <taxon>Bacteria</taxon>
        <taxon>Pseudomonadati</taxon>
        <taxon>Pseudomonadota</taxon>
        <taxon>Alphaproteobacteria</taxon>
        <taxon>Hyphomicrobiales</taxon>
        <taxon>Rhizobiaceae</taxon>
        <taxon>Rhizobium/Agrobacterium group</taxon>
        <taxon>Neorhizobium</taxon>
    </lineage>
</organism>
<evidence type="ECO:0000313" key="2">
    <source>
        <dbReference type="Proteomes" id="UP000320653"/>
    </source>
</evidence>
<dbReference type="Gene3D" id="3.40.50.300">
    <property type="entry name" value="P-loop containing nucleotide triphosphate hydrolases"/>
    <property type="match status" value="1"/>
</dbReference>
<reference evidence="1 2" key="1">
    <citation type="submission" date="2019-06" db="EMBL/GenBank/DDBJ databases">
        <title>Sorghum-associated microbial communities from plants grown in Nebraska, USA.</title>
        <authorList>
            <person name="Schachtman D."/>
        </authorList>
    </citation>
    <scope>NUCLEOTIDE SEQUENCE [LARGE SCALE GENOMIC DNA]</scope>
    <source>
        <strain evidence="1 2">1225</strain>
    </source>
</reference>
<comment type="caution">
    <text evidence="1">The sequence shown here is derived from an EMBL/GenBank/DDBJ whole genome shotgun (WGS) entry which is preliminary data.</text>
</comment>
<keyword evidence="2" id="KW-1185">Reference proteome</keyword>
<dbReference type="AlphaFoldDB" id="A0A561PZ03"/>
<dbReference type="Proteomes" id="UP000320653">
    <property type="component" value="Unassembled WGS sequence"/>
</dbReference>